<keyword evidence="4" id="KW-1185">Reference proteome</keyword>
<dbReference type="OrthoDB" id="3193769at2"/>
<proteinExistence type="inferred from homology"/>
<dbReference type="InterPro" id="IPR009057">
    <property type="entry name" value="Homeodomain-like_sf"/>
</dbReference>
<feature type="domain" description="Integrase catalytic" evidence="2">
    <location>
        <begin position="138"/>
        <end position="317"/>
    </location>
</feature>
<dbReference type="GO" id="GO:0003677">
    <property type="term" value="F:DNA binding"/>
    <property type="evidence" value="ECO:0007669"/>
    <property type="project" value="InterPro"/>
</dbReference>
<dbReference type="EMBL" id="LWBP01000236">
    <property type="protein sequence ID" value="OQP47956.1"/>
    <property type="molecule type" value="Genomic_DNA"/>
</dbReference>
<evidence type="ECO:0000313" key="3">
    <source>
        <dbReference type="EMBL" id="OQP47956.1"/>
    </source>
</evidence>
<organism evidence="3 4">
    <name type="scientific">Niastella populi</name>
    <dbReference type="NCBI Taxonomy" id="550983"/>
    <lineage>
        <taxon>Bacteria</taxon>
        <taxon>Pseudomonadati</taxon>
        <taxon>Bacteroidota</taxon>
        <taxon>Chitinophagia</taxon>
        <taxon>Chitinophagales</taxon>
        <taxon>Chitinophagaceae</taxon>
        <taxon>Niastella</taxon>
    </lineage>
</organism>
<dbReference type="Pfam" id="PF22483">
    <property type="entry name" value="Mu-transpos_C_2"/>
    <property type="match status" value="1"/>
</dbReference>
<dbReference type="Gene3D" id="1.10.10.60">
    <property type="entry name" value="Homeodomain-like"/>
    <property type="match status" value="1"/>
</dbReference>
<dbReference type="RefSeq" id="WP_081170389.1">
    <property type="nucleotide sequence ID" value="NZ_LWBP01000236.1"/>
</dbReference>
<dbReference type="InterPro" id="IPR012337">
    <property type="entry name" value="RNaseH-like_sf"/>
</dbReference>
<dbReference type="Pfam" id="PF02796">
    <property type="entry name" value="HTH_7"/>
    <property type="match status" value="1"/>
</dbReference>
<dbReference type="InterPro" id="IPR001584">
    <property type="entry name" value="Integrase_cat-core"/>
</dbReference>
<dbReference type="SUPFAM" id="SSF53098">
    <property type="entry name" value="Ribonuclease H-like"/>
    <property type="match status" value="1"/>
</dbReference>
<evidence type="ECO:0000259" key="2">
    <source>
        <dbReference type="PROSITE" id="PS50994"/>
    </source>
</evidence>
<evidence type="ECO:0000313" key="4">
    <source>
        <dbReference type="Proteomes" id="UP000192276"/>
    </source>
</evidence>
<sequence>MAQKAVDMNQIKQVRQLRQDGVPIKEIVRRTGISRKTVKKYLRKMEIIDEDDSTSLPASDKELAAVVYNSDDTVIRGKRFEALLAHFEQARKELHKTGVTKQLLWIEYCQQQEDPYRYSQYCYLFRKYLKDTDPAFHWEYIPGEFLQADFAGKKLSYVDKQTGEVIECEVFVGVLPFSGLIFCIAVPSQRTADFAHCTNEHLKYIGGVTKTLLVDNFKTAVKRADKHEPAFTDLCDQLAEHYNTTFSATRPMSPRDKAMVENAVNIVYTHIYAHLRNNVFHSIESLNHHIRLHLDALNQKPYKNSSESRLDIFMRQEQPVLKPLPPETFRVKKGKQVTVQSNYAIQLTDNMHYYTVPYQYVGYKVWVSYDSRTVEVFCQNERIAFHVRSSNEPKFNRIHEHMPSNHQHMVELRGWTVEQLLQKAGWVGEYTRQAADRLLHSSIYPEQNYKACHAMIRLQDSYGKDRLEAACRRAANVPRPTLKMVRNILKTGLDKQPLLFDEDQIEQEEQLPDHNNIRGPENYK</sequence>
<comment type="similarity">
    <text evidence="1">Belongs to the transposase IS21/IS408/IS1162 family.</text>
</comment>
<dbReference type="GO" id="GO:0015074">
    <property type="term" value="P:DNA integration"/>
    <property type="evidence" value="ECO:0007669"/>
    <property type="project" value="InterPro"/>
</dbReference>
<dbReference type="Gene3D" id="3.30.420.10">
    <property type="entry name" value="Ribonuclease H-like superfamily/Ribonuclease H"/>
    <property type="match status" value="1"/>
</dbReference>
<comment type="caution">
    <text evidence="3">The sequence shown here is derived from an EMBL/GenBank/DDBJ whole genome shotgun (WGS) entry which is preliminary data.</text>
</comment>
<protein>
    <recommendedName>
        <fullName evidence="2">Integrase catalytic domain-containing protein</fullName>
    </recommendedName>
</protein>
<dbReference type="GO" id="GO:0000150">
    <property type="term" value="F:DNA strand exchange activity"/>
    <property type="evidence" value="ECO:0007669"/>
    <property type="project" value="InterPro"/>
</dbReference>
<name>A0A1V9EPB1_9BACT</name>
<dbReference type="InterPro" id="IPR054353">
    <property type="entry name" value="IstA-like_C"/>
</dbReference>
<dbReference type="PROSITE" id="PS50994">
    <property type="entry name" value="INTEGRASE"/>
    <property type="match status" value="1"/>
</dbReference>
<dbReference type="STRING" id="550983.A4R26_31645"/>
<dbReference type="Proteomes" id="UP000192276">
    <property type="component" value="Unassembled WGS sequence"/>
</dbReference>
<evidence type="ECO:0000256" key="1">
    <source>
        <dbReference type="ARBA" id="ARBA00009277"/>
    </source>
</evidence>
<dbReference type="PANTHER" id="PTHR35004:SF8">
    <property type="entry name" value="TRANSPOSASE RV3428C-RELATED"/>
    <property type="match status" value="1"/>
</dbReference>
<dbReference type="InterPro" id="IPR006120">
    <property type="entry name" value="Resolvase_HTH_dom"/>
</dbReference>
<dbReference type="InterPro" id="IPR036397">
    <property type="entry name" value="RNaseH_sf"/>
</dbReference>
<dbReference type="NCBIfam" id="NF033546">
    <property type="entry name" value="transpos_IS21"/>
    <property type="match status" value="1"/>
</dbReference>
<dbReference type="SUPFAM" id="SSF46689">
    <property type="entry name" value="Homeodomain-like"/>
    <property type="match status" value="1"/>
</dbReference>
<dbReference type="AlphaFoldDB" id="A0A1V9EPB1"/>
<gene>
    <name evidence="3" type="ORF">A4R26_31645</name>
</gene>
<dbReference type="PANTHER" id="PTHR35004">
    <property type="entry name" value="TRANSPOSASE RV3428C-RELATED"/>
    <property type="match status" value="1"/>
</dbReference>
<reference evidence="4" key="1">
    <citation type="submission" date="2016-04" db="EMBL/GenBank/DDBJ databases">
        <authorList>
            <person name="Chen L."/>
            <person name="Zhuang W."/>
            <person name="Wang G."/>
        </authorList>
    </citation>
    <scope>NUCLEOTIDE SEQUENCE [LARGE SCALE GENOMIC DNA]</scope>
    <source>
        <strain evidence="4">208</strain>
    </source>
</reference>
<accession>A0A1V9EPB1</accession>